<dbReference type="EMBL" id="JANSKA010000003">
    <property type="protein sequence ID" value="MCR9036380.1"/>
    <property type="molecule type" value="Genomic_DNA"/>
</dbReference>
<evidence type="ECO:0000256" key="3">
    <source>
        <dbReference type="ARBA" id="ARBA00023004"/>
    </source>
</evidence>
<dbReference type="PANTHER" id="PTHR32329:SF2">
    <property type="entry name" value="BIFUNCTIONAL PROTEIN [INCLUDES 2-HYDROXYACYL-COA DEHYDRATASE (N-TER) AND ITS ACTIVATOR DOMAIN (C_TERM)"/>
    <property type="match status" value="1"/>
</dbReference>
<dbReference type="Gene3D" id="3.40.50.11900">
    <property type="match status" value="1"/>
</dbReference>
<organism evidence="6 7">
    <name type="scientific">Tractidigestivibacter montrealensis</name>
    <dbReference type="NCBI Taxonomy" id="2972466"/>
    <lineage>
        <taxon>Bacteria</taxon>
        <taxon>Bacillati</taxon>
        <taxon>Actinomycetota</taxon>
        <taxon>Coriobacteriia</taxon>
        <taxon>Coriobacteriales</taxon>
        <taxon>Atopobiaceae</taxon>
        <taxon>Tractidigestivibacter</taxon>
    </lineage>
</organism>
<dbReference type="SUPFAM" id="SSF53067">
    <property type="entry name" value="Actin-like ATPase domain"/>
    <property type="match status" value="1"/>
</dbReference>
<dbReference type="RefSeq" id="WP_258498970.1">
    <property type="nucleotide sequence ID" value="NZ_JANSKA010000003.1"/>
</dbReference>
<evidence type="ECO:0000259" key="5">
    <source>
        <dbReference type="Pfam" id="PF01869"/>
    </source>
</evidence>
<keyword evidence="4" id="KW-0411">Iron-sulfur</keyword>
<evidence type="ECO:0000313" key="6">
    <source>
        <dbReference type="EMBL" id="MCR9036380.1"/>
    </source>
</evidence>
<dbReference type="Gene3D" id="3.40.50.11890">
    <property type="match status" value="1"/>
</dbReference>
<dbReference type="CDD" id="cd24036">
    <property type="entry name" value="ASKHA_NBD_BcrAD_BadFG_HgdC_HadI"/>
    <property type="match status" value="1"/>
</dbReference>
<sequence>MAAEQQKHNELFYACKYTPIELLAGFGAAPRIAEADVASFAYADALAHPNLCGYGKGLIERMMAADVHEAVLVTCCDVVRRVYDVLQASGRMDFLYLLDLPHRRGPAEIALFRRRLRALADAYAAYSGAQFDVSAACAACGTGVARADDRVTLMGAHASASLVAEVEKGVGMPVENATCTSRHLKVSPPPQLARMATGPACGVCCDGGATPAADPLDAFLDWYAPALLGQIPCMRMDDIAERSELVGERGQQGVVYHTMKFCDYYGFEYGALAEKDEIPMVKIETDGTSQSEGQLRTRLEAFGETLRARGGAAHQVQPAPTASGDAPVGPKAAAYVMGVDSGSTSTDVVIMDADKHIVATAIVPTGARAADAAARAMDEALSQAGIAASDVALRVSTGYGRDNIEGMDSSVTEITCHARGAHYLAPDARSVIDIGGQDSKVIHLNANGSVAGFVMNDKCAAGTGRFMEAMARVLEMDLDEFCRRGLEWRHEVRITSMCTVFAESEVVSLVAANTPTPDVIHGLDVSVARKTATLASRVGAEPPYLMTGGVAQNEGVVRALSEVLKAPVATHEDSQLCGAIGAALIGLDSLG</sequence>
<dbReference type="InterPro" id="IPR008275">
    <property type="entry name" value="CoA_E_activase_dom"/>
</dbReference>
<gene>
    <name evidence="6" type="ORF">NVS32_05375</name>
</gene>
<keyword evidence="7" id="KW-1185">Reference proteome</keyword>
<evidence type="ECO:0000256" key="1">
    <source>
        <dbReference type="ARBA" id="ARBA00001966"/>
    </source>
</evidence>
<name>A0ABT1Z841_9ACTN</name>
<proteinExistence type="predicted"/>
<evidence type="ECO:0000256" key="2">
    <source>
        <dbReference type="ARBA" id="ARBA00022723"/>
    </source>
</evidence>
<dbReference type="Pfam" id="PF06050">
    <property type="entry name" value="HGD-D"/>
    <property type="match status" value="2"/>
</dbReference>
<reference evidence="6 7" key="1">
    <citation type="submission" date="2022-08" db="EMBL/GenBank/DDBJ databases">
        <title>Tractidigestivibacter montrealensis type strain KD21.</title>
        <authorList>
            <person name="Diop K."/>
            <person name="Richard C."/>
            <person name="Routy B."/>
        </authorList>
    </citation>
    <scope>NUCLEOTIDE SEQUENCE [LARGE SCALE GENOMIC DNA]</scope>
    <source>
        <strain evidence="6 7">KD21</strain>
    </source>
</reference>
<evidence type="ECO:0000313" key="7">
    <source>
        <dbReference type="Proteomes" id="UP001204320"/>
    </source>
</evidence>
<dbReference type="InterPro" id="IPR051805">
    <property type="entry name" value="Dehydratase_Activator_Redct"/>
</dbReference>
<accession>A0ABT1Z841</accession>
<dbReference type="Gene3D" id="3.30.420.40">
    <property type="match status" value="2"/>
</dbReference>
<dbReference type="Proteomes" id="UP001204320">
    <property type="component" value="Unassembled WGS sequence"/>
</dbReference>
<dbReference type="InterPro" id="IPR010327">
    <property type="entry name" value="FldB/FldC_alpha/beta"/>
</dbReference>
<feature type="domain" description="ATPase BadF/BadG/BcrA/BcrD type" evidence="5">
    <location>
        <begin position="338"/>
        <end position="586"/>
    </location>
</feature>
<keyword evidence="3" id="KW-0408">Iron</keyword>
<comment type="caution">
    <text evidence="6">The sequence shown here is derived from an EMBL/GenBank/DDBJ whole genome shotgun (WGS) entry which is preliminary data.</text>
</comment>
<dbReference type="InterPro" id="IPR043129">
    <property type="entry name" value="ATPase_NBD"/>
</dbReference>
<dbReference type="NCBIfam" id="TIGR00241">
    <property type="entry name" value="CoA_E_activ"/>
    <property type="match status" value="1"/>
</dbReference>
<protein>
    <submittedName>
        <fullName evidence="6">Acyl-CoA dehydratase activase</fullName>
    </submittedName>
</protein>
<dbReference type="Pfam" id="PF01869">
    <property type="entry name" value="BcrAD_BadFG"/>
    <property type="match status" value="1"/>
</dbReference>
<dbReference type="InterPro" id="IPR002731">
    <property type="entry name" value="ATPase_BadF"/>
</dbReference>
<evidence type="ECO:0000256" key="4">
    <source>
        <dbReference type="ARBA" id="ARBA00023014"/>
    </source>
</evidence>
<comment type="cofactor">
    <cofactor evidence="1">
        <name>[4Fe-4S] cluster</name>
        <dbReference type="ChEBI" id="CHEBI:49883"/>
    </cofactor>
</comment>
<keyword evidence="2" id="KW-0479">Metal-binding</keyword>
<dbReference type="PANTHER" id="PTHR32329">
    <property type="entry name" value="BIFUNCTIONAL PROTEIN [INCLUDES 2-HYDROXYACYL-COA DEHYDRATASE (N-TER) AND ITS ACTIVATOR DOMAIN (C_TERM)-RELATED"/>
    <property type="match status" value="1"/>
</dbReference>